<feature type="transmembrane region" description="Helical" evidence="6">
    <location>
        <begin position="325"/>
        <end position="349"/>
    </location>
</feature>
<feature type="transmembrane region" description="Helical" evidence="6">
    <location>
        <begin position="419"/>
        <end position="439"/>
    </location>
</feature>
<gene>
    <name evidence="7" type="ORF">E2R59_17905</name>
</gene>
<feature type="transmembrane region" description="Helical" evidence="6">
    <location>
        <begin position="106"/>
        <end position="132"/>
    </location>
</feature>
<feature type="transmembrane region" description="Helical" evidence="6">
    <location>
        <begin position="26"/>
        <end position="47"/>
    </location>
</feature>
<keyword evidence="5 6" id="KW-0472">Membrane</keyword>
<feature type="transmembrane region" description="Helical" evidence="6">
    <location>
        <begin position="59"/>
        <end position="85"/>
    </location>
</feature>
<keyword evidence="3 6" id="KW-0812">Transmembrane</keyword>
<protein>
    <recommendedName>
        <fullName evidence="9">Polysaccharide biosynthesis protein</fullName>
    </recommendedName>
</protein>
<dbReference type="GeneID" id="64349296"/>
<feature type="transmembrane region" description="Helical" evidence="6">
    <location>
        <begin position="355"/>
        <end position="373"/>
    </location>
</feature>
<feature type="transmembrane region" description="Helical" evidence="6">
    <location>
        <begin position="242"/>
        <end position="262"/>
    </location>
</feature>
<reference evidence="7 8" key="1">
    <citation type="submission" date="2019-03" db="EMBL/GenBank/DDBJ databases">
        <title>Genome Sequencing and Assembly of Various Microbes Isolated from Partially Reclaimed Soil and Acid Mine Drainage (AMD) Site.</title>
        <authorList>
            <person name="Steinbock B."/>
            <person name="Bechtold R."/>
            <person name="Sevigny J.L."/>
            <person name="Thomas D."/>
            <person name="Cuthill L.R."/>
            <person name="Aveiro Johannsen E.J."/>
            <person name="Thomas K."/>
            <person name="Ghosh A."/>
        </authorList>
    </citation>
    <scope>NUCLEOTIDE SEQUENCE [LARGE SCALE GENOMIC DNA]</scope>
    <source>
        <strain evidence="7 8">S-A3</strain>
    </source>
</reference>
<comment type="caution">
    <text evidence="7">The sequence shown here is derived from an EMBL/GenBank/DDBJ whole genome shotgun (WGS) entry which is preliminary data.</text>
</comment>
<proteinExistence type="predicted"/>
<keyword evidence="4 6" id="KW-1133">Transmembrane helix</keyword>
<dbReference type="InterPro" id="IPR050833">
    <property type="entry name" value="Poly_Biosynth_Transport"/>
</dbReference>
<dbReference type="GO" id="GO:0005886">
    <property type="term" value="C:plasma membrane"/>
    <property type="evidence" value="ECO:0007669"/>
    <property type="project" value="UniProtKB-SubCell"/>
</dbReference>
<organism evidence="7 8">
    <name type="scientific">Kocuria rosea</name>
    <name type="common">Deinococcus erythromyxa</name>
    <name type="synonym">Micrococcus rubens</name>
    <dbReference type="NCBI Taxonomy" id="1275"/>
    <lineage>
        <taxon>Bacteria</taxon>
        <taxon>Bacillati</taxon>
        <taxon>Actinomycetota</taxon>
        <taxon>Actinomycetes</taxon>
        <taxon>Micrococcales</taxon>
        <taxon>Micrococcaceae</taxon>
        <taxon>Kocuria</taxon>
    </lineage>
</organism>
<evidence type="ECO:0000256" key="2">
    <source>
        <dbReference type="ARBA" id="ARBA00022475"/>
    </source>
</evidence>
<feature type="transmembrane region" description="Helical" evidence="6">
    <location>
        <begin position="201"/>
        <end position="221"/>
    </location>
</feature>
<evidence type="ECO:0000256" key="1">
    <source>
        <dbReference type="ARBA" id="ARBA00004651"/>
    </source>
</evidence>
<feature type="transmembrane region" description="Helical" evidence="6">
    <location>
        <begin position="173"/>
        <end position="195"/>
    </location>
</feature>
<dbReference type="PANTHER" id="PTHR30250">
    <property type="entry name" value="PST FAMILY PREDICTED COLANIC ACID TRANSPORTER"/>
    <property type="match status" value="1"/>
</dbReference>
<feature type="transmembrane region" description="Helical" evidence="6">
    <location>
        <begin position="282"/>
        <end position="305"/>
    </location>
</feature>
<feature type="transmembrane region" description="Helical" evidence="6">
    <location>
        <begin position="138"/>
        <end position="161"/>
    </location>
</feature>
<dbReference type="AlphaFoldDB" id="A0A4R5Y315"/>
<evidence type="ECO:0000256" key="5">
    <source>
        <dbReference type="ARBA" id="ARBA00023136"/>
    </source>
</evidence>
<evidence type="ECO:0000313" key="8">
    <source>
        <dbReference type="Proteomes" id="UP000295163"/>
    </source>
</evidence>
<dbReference type="PANTHER" id="PTHR30250:SF11">
    <property type="entry name" value="O-ANTIGEN TRANSPORTER-RELATED"/>
    <property type="match status" value="1"/>
</dbReference>
<evidence type="ECO:0000256" key="6">
    <source>
        <dbReference type="SAM" id="Phobius"/>
    </source>
</evidence>
<evidence type="ECO:0000313" key="7">
    <source>
        <dbReference type="EMBL" id="TDL37472.1"/>
    </source>
</evidence>
<evidence type="ECO:0000256" key="4">
    <source>
        <dbReference type="ARBA" id="ARBA00022989"/>
    </source>
</evidence>
<keyword evidence="2" id="KW-1003">Cell membrane</keyword>
<evidence type="ECO:0008006" key="9">
    <source>
        <dbReference type="Google" id="ProtNLM"/>
    </source>
</evidence>
<name>A0A4R5Y315_KOCRO</name>
<dbReference type="EMBL" id="SMZT01000013">
    <property type="protein sequence ID" value="TDL37472.1"/>
    <property type="molecule type" value="Genomic_DNA"/>
</dbReference>
<accession>A0A4R5Y315</accession>
<dbReference type="RefSeq" id="WP_133411726.1">
    <property type="nucleotide sequence ID" value="NZ_SMZT01000013.1"/>
</dbReference>
<feature type="transmembrane region" description="Helical" evidence="6">
    <location>
        <begin position="393"/>
        <end position="413"/>
    </location>
</feature>
<comment type="subcellular location">
    <subcellularLocation>
        <location evidence="1">Cell membrane</location>
        <topology evidence="1">Multi-pass membrane protein</topology>
    </subcellularLocation>
</comment>
<evidence type="ECO:0000256" key="3">
    <source>
        <dbReference type="ARBA" id="ARBA00022692"/>
    </source>
</evidence>
<dbReference type="Proteomes" id="UP000295163">
    <property type="component" value="Unassembled WGS sequence"/>
</dbReference>
<sequence>MSGSSVRVVLRQARSRAHHLELGSTAAYKALGLGLGLVANIGAVALLTSKFGVEEYAAYALIASLLFLLPFADLGLGAGIVNAISDVHAQRLSSTVGANVVARSRALLAAISVVLISLSMLALGTGSLQLALGTLGQFPPAVLAAAVTISVFAFTLPFGVGNRILQGMGKVGLNVKLGLISPICTIALLTALYFMNAHVSFFLMTPCISYFAVHVTTYVVAKKLCGLPKASARAACSRGGTQGFPLARTALPFFIVSIGMTIGFQSHRLIISHLGTPEAVAAYSLVAQFAGPVSAILATTGQNLWSRYRSTSPAERSSRRFFGDVALFSVLGSGSAILLIASVLIASYVIAGGQISITSGLVASAAFYVLIVAMHQPGAMFLTDPRGLKSQAVMVLLVSIVSISGIFFAYPVIGLAAPYLIYALTVGCIQLVPTWLIVVSRLK</sequence>